<dbReference type="InterPro" id="IPR003838">
    <property type="entry name" value="ABC3_permease_C"/>
</dbReference>
<keyword evidence="3" id="KW-1003">Cell membrane</keyword>
<evidence type="ECO:0000256" key="2">
    <source>
        <dbReference type="ARBA" id="ARBA00005236"/>
    </source>
</evidence>
<evidence type="ECO:0000256" key="7">
    <source>
        <dbReference type="SAM" id="Phobius"/>
    </source>
</evidence>
<keyword evidence="6 7" id="KW-0472">Membrane</keyword>
<comment type="similarity">
    <text evidence="2">Belongs to the ABC-4 integral membrane protein family. LolC/E subfamily.</text>
</comment>
<evidence type="ECO:0000313" key="11">
    <source>
        <dbReference type="Proteomes" id="UP001565200"/>
    </source>
</evidence>
<keyword evidence="4 7" id="KW-0812">Transmembrane</keyword>
<dbReference type="RefSeq" id="WP_121699047.1">
    <property type="nucleotide sequence ID" value="NZ_JBCLPP010000040.1"/>
</dbReference>
<dbReference type="EMBL" id="JBCLPP010000040">
    <property type="protein sequence ID" value="MEY8246321.1"/>
    <property type="molecule type" value="Genomic_DNA"/>
</dbReference>
<feature type="transmembrane region" description="Helical" evidence="7">
    <location>
        <begin position="377"/>
        <end position="398"/>
    </location>
</feature>
<feature type="transmembrane region" description="Helical" evidence="7">
    <location>
        <begin position="21"/>
        <end position="49"/>
    </location>
</feature>
<name>A0ABV4D070_9BACT</name>
<dbReference type="PANTHER" id="PTHR30489">
    <property type="entry name" value="LIPOPROTEIN-RELEASING SYSTEM TRANSMEMBRANE PROTEIN LOLE"/>
    <property type="match status" value="1"/>
</dbReference>
<dbReference type="InterPro" id="IPR051447">
    <property type="entry name" value="Lipoprotein-release_system"/>
</dbReference>
<feature type="transmembrane region" description="Helical" evidence="7">
    <location>
        <begin position="335"/>
        <end position="357"/>
    </location>
</feature>
<evidence type="ECO:0000256" key="3">
    <source>
        <dbReference type="ARBA" id="ARBA00022475"/>
    </source>
</evidence>
<feature type="domain" description="MacB-like periplasmic core" evidence="9">
    <location>
        <begin position="26"/>
        <end position="242"/>
    </location>
</feature>
<evidence type="ECO:0000256" key="5">
    <source>
        <dbReference type="ARBA" id="ARBA00022989"/>
    </source>
</evidence>
<protein>
    <submittedName>
        <fullName evidence="10">ABC transporter permease</fullName>
    </submittedName>
</protein>
<keyword evidence="11" id="KW-1185">Reference proteome</keyword>
<reference evidence="10 11" key="1">
    <citation type="submission" date="2024-03" db="EMBL/GenBank/DDBJ databases">
        <title>Mouse gut bacterial collection (mGBC) of GemPharmatech.</title>
        <authorList>
            <person name="He Y."/>
            <person name="Dong L."/>
            <person name="Wu D."/>
            <person name="Gao X."/>
            <person name="Lin Z."/>
        </authorList>
    </citation>
    <scope>NUCLEOTIDE SEQUENCE [LARGE SCALE GENOMIC DNA]</scope>
    <source>
        <strain evidence="10 11">54-13</strain>
    </source>
</reference>
<evidence type="ECO:0000259" key="9">
    <source>
        <dbReference type="Pfam" id="PF12704"/>
    </source>
</evidence>
<sequence length="415" mass="46395">MSYELFIARRLRLNREGRRGLSTSIVIAIAGIALAIMIMMASLCIVLGFKDEIRNKVMGFDSHVTIHPESSDYDEEAYLTLTPELTDIIKRTGEFTSASLVLQQTGVIKTEDNFQAVIVKGIEAGDGFDFVRDNIVEGSLPESDTAENRNKVAVSQTTARALQLHPGDRIYAYFFIDGAVKTRRIEVAAIYDTHFGDYDKLYIFAPLSFTQSICGTDSLSGNRLELKTADTYRINEAAMHLQEAMMDSAENGHLQGMYSISSVLDTAMMYFNWLELLDTNVAVILILMMIVAGFTLISSLFIIILERVNMIGILKALGATNGEIRRIFIYMAQKIVIRGMIIGDITGITLLLLQQHYRILPLNPDSYYLNYVPVEINWPYIILLNIGVFVISGLTIIVPSHAVSSISPCRTIRYE</sequence>
<evidence type="ECO:0000256" key="6">
    <source>
        <dbReference type="ARBA" id="ARBA00023136"/>
    </source>
</evidence>
<feature type="transmembrane region" description="Helical" evidence="7">
    <location>
        <begin position="281"/>
        <end position="305"/>
    </location>
</feature>
<keyword evidence="5 7" id="KW-1133">Transmembrane helix</keyword>
<comment type="subcellular location">
    <subcellularLocation>
        <location evidence="1">Cell membrane</location>
        <topology evidence="1">Multi-pass membrane protein</topology>
    </subcellularLocation>
</comment>
<evidence type="ECO:0000256" key="1">
    <source>
        <dbReference type="ARBA" id="ARBA00004651"/>
    </source>
</evidence>
<proteinExistence type="inferred from homology"/>
<gene>
    <name evidence="10" type="ORF">AAK873_11945</name>
</gene>
<feature type="domain" description="ABC3 transporter permease C-terminal" evidence="8">
    <location>
        <begin position="283"/>
        <end position="408"/>
    </location>
</feature>
<dbReference type="PANTHER" id="PTHR30489:SF0">
    <property type="entry name" value="LIPOPROTEIN-RELEASING SYSTEM TRANSMEMBRANE PROTEIN LOLE"/>
    <property type="match status" value="1"/>
</dbReference>
<evidence type="ECO:0000256" key="4">
    <source>
        <dbReference type="ARBA" id="ARBA00022692"/>
    </source>
</evidence>
<dbReference type="InterPro" id="IPR025857">
    <property type="entry name" value="MacB_PCD"/>
</dbReference>
<evidence type="ECO:0000313" key="10">
    <source>
        <dbReference type="EMBL" id="MEY8246321.1"/>
    </source>
</evidence>
<dbReference type="Pfam" id="PF02687">
    <property type="entry name" value="FtsX"/>
    <property type="match status" value="1"/>
</dbReference>
<organism evidence="10 11">
    <name type="scientific">Heminiphilus faecis</name>
    <dbReference type="NCBI Taxonomy" id="2601703"/>
    <lineage>
        <taxon>Bacteria</taxon>
        <taxon>Pseudomonadati</taxon>
        <taxon>Bacteroidota</taxon>
        <taxon>Bacteroidia</taxon>
        <taxon>Bacteroidales</taxon>
        <taxon>Muribaculaceae</taxon>
        <taxon>Heminiphilus</taxon>
    </lineage>
</organism>
<dbReference type="Proteomes" id="UP001565200">
    <property type="component" value="Unassembled WGS sequence"/>
</dbReference>
<accession>A0ABV4D070</accession>
<evidence type="ECO:0000259" key="8">
    <source>
        <dbReference type="Pfam" id="PF02687"/>
    </source>
</evidence>
<dbReference type="Pfam" id="PF12704">
    <property type="entry name" value="MacB_PCD"/>
    <property type="match status" value="1"/>
</dbReference>
<comment type="caution">
    <text evidence="10">The sequence shown here is derived from an EMBL/GenBank/DDBJ whole genome shotgun (WGS) entry which is preliminary data.</text>
</comment>